<comment type="function">
    <text evidence="10">Catalyzes the reversible formation of acyl-phosphate (acyl-PO(4)) from acyl-[acyl-carrier-protein] (acyl-ACP). This enzyme utilizes acyl-ACP as fatty acyl donor, but not acyl-CoA.</text>
</comment>
<keyword evidence="2 10" id="KW-0963">Cytoplasm</keyword>
<dbReference type="GO" id="GO:0006633">
    <property type="term" value="P:fatty acid biosynthetic process"/>
    <property type="evidence" value="ECO:0007669"/>
    <property type="project" value="UniProtKB-UniRule"/>
</dbReference>
<dbReference type="Gene3D" id="3.40.718.10">
    <property type="entry name" value="Isopropylmalate Dehydrogenase"/>
    <property type="match status" value="1"/>
</dbReference>
<keyword evidence="3 10" id="KW-0444">Lipid biosynthesis</keyword>
<dbReference type="EC" id="2.3.1.274" evidence="8 10"/>
<dbReference type="InterPro" id="IPR012281">
    <property type="entry name" value="Phospholipid_synth_PlsX-like"/>
</dbReference>
<dbReference type="HAMAP" id="MF_00019">
    <property type="entry name" value="PlsX"/>
    <property type="match status" value="1"/>
</dbReference>
<dbReference type="PANTHER" id="PTHR30100">
    <property type="entry name" value="FATTY ACID/PHOSPHOLIPID SYNTHESIS PROTEIN PLSX"/>
    <property type="match status" value="1"/>
</dbReference>
<comment type="similarity">
    <text evidence="10">Belongs to the PlsX family.</text>
</comment>
<organism evidence="11 12">
    <name type="scientific">Anaerotignum faecicola</name>
    <dbReference type="NCBI Taxonomy" id="2358141"/>
    <lineage>
        <taxon>Bacteria</taxon>
        <taxon>Bacillati</taxon>
        <taxon>Bacillota</taxon>
        <taxon>Clostridia</taxon>
        <taxon>Lachnospirales</taxon>
        <taxon>Anaerotignaceae</taxon>
        <taxon>Anaerotignum</taxon>
    </lineage>
</organism>
<evidence type="ECO:0000256" key="8">
    <source>
        <dbReference type="ARBA" id="ARBA00024069"/>
    </source>
</evidence>
<dbReference type="PIRSF" id="PIRSF002465">
    <property type="entry name" value="Phsphlp_syn_PlsX"/>
    <property type="match status" value="1"/>
</dbReference>
<evidence type="ECO:0000313" key="11">
    <source>
        <dbReference type="EMBL" id="GCB29790.1"/>
    </source>
</evidence>
<comment type="catalytic activity">
    <reaction evidence="1 10">
        <text>a fatty acyl-[ACP] + phosphate = an acyl phosphate + holo-[ACP]</text>
        <dbReference type="Rhea" id="RHEA:42292"/>
        <dbReference type="Rhea" id="RHEA-COMP:9685"/>
        <dbReference type="Rhea" id="RHEA-COMP:14125"/>
        <dbReference type="ChEBI" id="CHEBI:43474"/>
        <dbReference type="ChEBI" id="CHEBI:59918"/>
        <dbReference type="ChEBI" id="CHEBI:64479"/>
        <dbReference type="ChEBI" id="CHEBI:138651"/>
        <dbReference type="EC" id="2.3.1.274"/>
    </reaction>
</comment>
<dbReference type="EMBL" id="BHVZ01000002">
    <property type="protein sequence ID" value="GCB29790.1"/>
    <property type="molecule type" value="Genomic_DNA"/>
</dbReference>
<keyword evidence="7 10" id="KW-1208">Phospholipid metabolism</keyword>
<comment type="pathway">
    <text evidence="10">Lipid metabolism; phospholipid metabolism.</text>
</comment>
<dbReference type="GO" id="GO:0008654">
    <property type="term" value="P:phospholipid biosynthetic process"/>
    <property type="evidence" value="ECO:0007669"/>
    <property type="project" value="UniProtKB-KW"/>
</dbReference>
<evidence type="ECO:0000256" key="6">
    <source>
        <dbReference type="ARBA" id="ARBA00023209"/>
    </source>
</evidence>
<evidence type="ECO:0000256" key="10">
    <source>
        <dbReference type="HAMAP-Rule" id="MF_00019"/>
    </source>
</evidence>
<evidence type="ECO:0000256" key="2">
    <source>
        <dbReference type="ARBA" id="ARBA00022490"/>
    </source>
</evidence>
<evidence type="ECO:0000256" key="4">
    <source>
        <dbReference type="ARBA" id="ARBA00022679"/>
    </source>
</evidence>
<dbReference type="SUPFAM" id="SSF53659">
    <property type="entry name" value="Isocitrate/Isopropylmalate dehydrogenase-like"/>
    <property type="match status" value="1"/>
</dbReference>
<name>A0A401LE37_9FIRM</name>
<dbReference type="Pfam" id="PF02504">
    <property type="entry name" value="FA_synthesis"/>
    <property type="match status" value="1"/>
</dbReference>
<evidence type="ECO:0000256" key="1">
    <source>
        <dbReference type="ARBA" id="ARBA00001232"/>
    </source>
</evidence>
<accession>A0A401LE37</accession>
<evidence type="ECO:0000313" key="12">
    <source>
        <dbReference type="Proteomes" id="UP000287361"/>
    </source>
</evidence>
<evidence type="ECO:0000256" key="5">
    <source>
        <dbReference type="ARBA" id="ARBA00023098"/>
    </source>
</evidence>
<dbReference type="GO" id="GO:0043811">
    <property type="term" value="F:phosphate:acyl-[acyl carrier protein] acyltransferase activity"/>
    <property type="evidence" value="ECO:0007669"/>
    <property type="project" value="UniProtKB-UniRule"/>
</dbReference>
<dbReference type="Proteomes" id="UP000287361">
    <property type="component" value="Unassembled WGS sequence"/>
</dbReference>
<dbReference type="AlphaFoldDB" id="A0A401LE37"/>
<dbReference type="InterPro" id="IPR003664">
    <property type="entry name" value="FA_synthesis"/>
</dbReference>
<dbReference type="UniPathway" id="UPA00085"/>
<comment type="subcellular location">
    <subcellularLocation>
        <location evidence="10">Cytoplasm</location>
    </subcellularLocation>
    <text evidence="10">Associated with the membrane possibly through PlsY.</text>
</comment>
<keyword evidence="5 10" id="KW-0443">Lipid metabolism</keyword>
<dbReference type="OrthoDB" id="9806408at2"/>
<evidence type="ECO:0000256" key="7">
    <source>
        <dbReference type="ARBA" id="ARBA00023264"/>
    </source>
</evidence>
<comment type="caution">
    <text evidence="11">The sequence shown here is derived from an EMBL/GenBank/DDBJ whole genome shotgun (WGS) entry which is preliminary data.</text>
</comment>
<evidence type="ECO:0000256" key="3">
    <source>
        <dbReference type="ARBA" id="ARBA00022516"/>
    </source>
</evidence>
<protein>
    <recommendedName>
        <fullName evidence="8 10">Phosphate acyltransferase</fullName>
        <ecNumber evidence="8 10">2.3.1.274</ecNumber>
    </recommendedName>
    <alternativeName>
        <fullName evidence="10">Acyl-ACP phosphotransacylase</fullName>
    </alternativeName>
    <alternativeName>
        <fullName evidence="10">Acyl-[acyl-carrier-protein]--phosphate acyltransferase</fullName>
    </alternativeName>
    <alternativeName>
        <fullName evidence="10">Phosphate-acyl-ACP acyltransferase</fullName>
    </alternativeName>
</protein>
<keyword evidence="6 10" id="KW-0594">Phospholipid biosynthesis</keyword>
<reference evidence="11 12" key="1">
    <citation type="submission" date="2018-10" db="EMBL/GenBank/DDBJ databases">
        <title>Draft Genome Sequence of Anaerotignum sp. KCTC 15736.</title>
        <authorList>
            <person name="Choi S.H."/>
            <person name="Kim J.S."/>
            <person name="Kang S.W."/>
            <person name="Lee J.S."/>
            <person name="Park S.H."/>
        </authorList>
    </citation>
    <scope>NUCLEOTIDE SEQUENCE [LARGE SCALE GENOMIC DNA]</scope>
    <source>
        <strain evidence="11 12">KCTC 15736</strain>
    </source>
</reference>
<dbReference type="PANTHER" id="PTHR30100:SF1">
    <property type="entry name" value="PHOSPHATE ACYLTRANSFERASE"/>
    <property type="match status" value="1"/>
</dbReference>
<proteinExistence type="inferred from homology"/>
<dbReference type="GO" id="GO:0005737">
    <property type="term" value="C:cytoplasm"/>
    <property type="evidence" value="ECO:0007669"/>
    <property type="project" value="UniProtKB-SubCell"/>
</dbReference>
<keyword evidence="4 10" id="KW-0808">Transferase</keyword>
<dbReference type="NCBIfam" id="TIGR00182">
    <property type="entry name" value="plsX"/>
    <property type="match status" value="1"/>
</dbReference>
<sequence>MGKRITVALDAMGGDYAPLETVKGAVDAVKELDVNIKLVGPAEQLHAELAKYQYDKERIEIVHASEVIGTDESPTMAIRRKKDSSLVVALNLVKNGEADAIVSAGSTGALLTGALLIVGRLPGVERPALGTCLPTKTGFTFLLDSGANVDCKPKYLEQFAKMGSVYVENVFGIKNPKVALVNIGAEKEKGNALTKETYELLEQTDTIHFTGNIEPRNIPYGEADVIVCDGFVGNTILKLSEGLAKTIFEILKGEIMQGFYKVGALILKTPFKNMKKFMDSDEIGGAPFIGLKSLVVKAHGSSNAKAFKNAVRQCVLFAEADIIGKIKDKI</sequence>
<gene>
    <name evidence="10 11" type="primary">plsX</name>
    <name evidence="11" type="ORF">KGMB03357_14510</name>
</gene>
<evidence type="ECO:0000256" key="9">
    <source>
        <dbReference type="ARBA" id="ARBA00046608"/>
    </source>
</evidence>
<keyword evidence="11" id="KW-0012">Acyltransferase</keyword>
<comment type="subunit">
    <text evidence="9 10">Homodimer. Probably interacts with PlsY.</text>
</comment>
<keyword evidence="12" id="KW-1185">Reference proteome</keyword>